<dbReference type="Proteomes" id="UP000234331">
    <property type="component" value="Unassembled WGS sequence"/>
</dbReference>
<dbReference type="OrthoDB" id="3215594at2"/>
<protein>
    <submittedName>
        <fullName evidence="1">Uncharacterized protein</fullName>
    </submittedName>
</protein>
<proteinExistence type="predicted"/>
<gene>
    <name evidence="1" type="ORF">FRACA_4110004</name>
</gene>
<dbReference type="EMBL" id="FZMO01000348">
    <property type="protein sequence ID" value="SNQ50178.1"/>
    <property type="molecule type" value="Genomic_DNA"/>
</dbReference>
<organism evidence="1 2">
    <name type="scientific">Frankia canadensis</name>
    <dbReference type="NCBI Taxonomy" id="1836972"/>
    <lineage>
        <taxon>Bacteria</taxon>
        <taxon>Bacillati</taxon>
        <taxon>Actinomycetota</taxon>
        <taxon>Actinomycetes</taxon>
        <taxon>Frankiales</taxon>
        <taxon>Frankiaceae</taxon>
        <taxon>Frankia</taxon>
    </lineage>
</organism>
<accession>A0A2I2KWZ9</accession>
<name>A0A2I2KWZ9_9ACTN</name>
<dbReference type="RefSeq" id="WP_101833504.1">
    <property type="nucleotide sequence ID" value="NZ_FZMO01000348.1"/>
</dbReference>
<sequence length="94" mass="10892">MPTYEPDAAFWADWRRLRPEQRAAFIRARTLFLAGLETGTFHPSLRIKRFNSRGIYELSWGPDGRALWAYGTPPEGHTGPHIVWIRVGTHKIFD</sequence>
<evidence type="ECO:0000313" key="1">
    <source>
        <dbReference type="EMBL" id="SNQ50178.1"/>
    </source>
</evidence>
<dbReference type="AlphaFoldDB" id="A0A2I2KWZ9"/>
<reference evidence="1 2" key="1">
    <citation type="submission" date="2017-06" db="EMBL/GenBank/DDBJ databases">
        <authorList>
            <person name="Kim H.J."/>
            <person name="Triplett B.A."/>
        </authorList>
    </citation>
    <scope>NUCLEOTIDE SEQUENCE [LARGE SCALE GENOMIC DNA]</scope>
    <source>
        <strain evidence="1">FRACA_ARgP5</strain>
    </source>
</reference>
<keyword evidence="2" id="KW-1185">Reference proteome</keyword>
<evidence type="ECO:0000313" key="2">
    <source>
        <dbReference type="Proteomes" id="UP000234331"/>
    </source>
</evidence>